<comment type="cofactor">
    <cofactor evidence="1 13">
        <name>heme</name>
        <dbReference type="ChEBI" id="CHEBI:30413"/>
    </cofactor>
</comment>
<dbReference type="PANTHER" id="PTHR24300">
    <property type="entry name" value="CYTOCHROME P450 508A4-RELATED"/>
    <property type="match status" value="1"/>
</dbReference>
<comment type="subcellular location">
    <subcellularLocation>
        <location evidence="3">Endoplasmic reticulum membrane</location>
        <topology evidence="3">Peripheral membrane protein</topology>
    </subcellularLocation>
    <subcellularLocation>
        <location evidence="2">Microsome membrane</location>
        <topology evidence="2">Peripheral membrane protein</topology>
    </subcellularLocation>
</comment>
<dbReference type="InterPro" id="IPR017972">
    <property type="entry name" value="Cyt_P450_CS"/>
</dbReference>
<proteinExistence type="inferred from homology"/>
<dbReference type="GO" id="GO:0006805">
    <property type="term" value="P:xenobiotic metabolic process"/>
    <property type="evidence" value="ECO:0007669"/>
    <property type="project" value="TreeGrafter"/>
</dbReference>
<evidence type="ECO:0000313" key="15">
    <source>
        <dbReference type="EMBL" id="NWV65103.1"/>
    </source>
</evidence>
<evidence type="ECO:0000256" key="7">
    <source>
        <dbReference type="ARBA" id="ARBA00022824"/>
    </source>
</evidence>
<dbReference type="Pfam" id="PF00067">
    <property type="entry name" value="p450"/>
    <property type="match status" value="1"/>
</dbReference>
<keyword evidence="8" id="KW-0492">Microsome</keyword>
<evidence type="ECO:0000256" key="9">
    <source>
        <dbReference type="ARBA" id="ARBA00023002"/>
    </source>
</evidence>
<dbReference type="GO" id="GO:0019373">
    <property type="term" value="P:epoxygenase P450 pathway"/>
    <property type="evidence" value="ECO:0007669"/>
    <property type="project" value="TreeGrafter"/>
</dbReference>
<dbReference type="GO" id="GO:0005789">
    <property type="term" value="C:endoplasmic reticulum membrane"/>
    <property type="evidence" value="ECO:0007669"/>
    <property type="project" value="UniProtKB-SubCell"/>
</dbReference>
<dbReference type="GO" id="GO:0020037">
    <property type="term" value="F:heme binding"/>
    <property type="evidence" value="ECO:0007669"/>
    <property type="project" value="InterPro"/>
</dbReference>
<protein>
    <submittedName>
        <fullName evidence="15">CP2G1 protein</fullName>
    </submittedName>
</protein>
<dbReference type="Proteomes" id="UP000564407">
    <property type="component" value="Unassembled WGS sequence"/>
</dbReference>
<comment type="caution">
    <text evidence="15">The sequence shown here is derived from an EMBL/GenBank/DDBJ whole genome shotgun (WGS) entry which is preliminary data.</text>
</comment>
<dbReference type="InterPro" id="IPR036396">
    <property type="entry name" value="Cyt_P450_sf"/>
</dbReference>
<evidence type="ECO:0000256" key="2">
    <source>
        <dbReference type="ARBA" id="ARBA00004174"/>
    </source>
</evidence>
<feature type="non-terminal residue" evidence="15">
    <location>
        <position position="1"/>
    </location>
</feature>
<dbReference type="GO" id="GO:0016712">
    <property type="term" value="F:oxidoreductase activity, acting on paired donors, with incorporation or reduction of molecular oxygen, reduced flavin or flavoprotein as one donor, and incorporation of one atom of oxygen"/>
    <property type="evidence" value="ECO:0007669"/>
    <property type="project" value="TreeGrafter"/>
</dbReference>
<accession>A0A7K6GP49</accession>
<evidence type="ECO:0000256" key="5">
    <source>
        <dbReference type="ARBA" id="ARBA00022617"/>
    </source>
</evidence>
<dbReference type="SUPFAM" id="SSF48264">
    <property type="entry name" value="Cytochrome P450"/>
    <property type="match status" value="1"/>
</dbReference>
<evidence type="ECO:0000256" key="6">
    <source>
        <dbReference type="ARBA" id="ARBA00022723"/>
    </source>
</evidence>
<keyword evidence="11 14" id="KW-0503">Monooxygenase</keyword>
<evidence type="ECO:0000313" key="16">
    <source>
        <dbReference type="Proteomes" id="UP000564407"/>
    </source>
</evidence>
<reference evidence="15 16" key="1">
    <citation type="submission" date="2019-09" db="EMBL/GenBank/DDBJ databases">
        <title>Bird 10,000 Genomes (B10K) Project - Family phase.</title>
        <authorList>
            <person name="Zhang G."/>
        </authorList>
    </citation>
    <scope>NUCLEOTIDE SEQUENCE [LARGE SCALE GENOMIC DNA]</scope>
    <source>
        <strain evidence="15">B10K-DU-029-44</strain>
        <tissue evidence="15">Heart</tissue>
    </source>
</reference>
<dbReference type="GO" id="GO:0008392">
    <property type="term" value="F:arachidonate epoxygenase activity"/>
    <property type="evidence" value="ECO:0007669"/>
    <property type="project" value="TreeGrafter"/>
</dbReference>
<evidence type="ECO:0000256" key="3">
    <source>
        <dbReference type="ARBA" id="ARBA00004406"/>
    </source>
</evidence>
<keyword evidence="10 13" id="KW-0408">Iron</keyword>
<dbReference type="InterPro" id="IPR050182">
    <property type="entry name" value="Cytochrome_P450_fam2"/>
</dbReference>
<dbReference type="AlphaFoldDB" id="A0A7K6GP49"/>
<keyword evidence="9 14" id="KW-0560">Oxidoreductase</keyword>
<dbReference type="EMBL" id="VZRP01011139">
    <property type="protein sequence ID" value="NWV65103.1"/>
    <property type="molecule type" value="Genomic_DNA"/>
</dbReference>
<evidence type="ECO:0000256" key="14">
    <source>
        <dbReference type="RuleBase" id="RU000461"/>
    </source>
</evidence>
<comment type="similarity">
    <text evidence="4 14">Belongs to the cytochrome P450 family.</text>
</comment>
<evidence type="ECO:0000256" key="4">
    <source>
        <dbReference type="ARBA" id="ARBA00010617"/>
    </source>
</evidence>
<feature type="binding site" description="axial binding residue" evidence="13">
    <location>
        <position position="97"/>
    </location>
    <ligand>
        <name>heme</name>
        <dbReference type="ChEBI" id="CHEBI:30413"/>
    </ligand>
    <ligandPart>
        <name>Fe</name>
        <dbReference type="ChEBI" id="CHEBI:18248"/>
    </ligandPart>
</feature>
<keyword evidence="5 13" id="KW-0349">Heme</keyword>
<dbReference type="PRINTS" id="PR00463">
    <property type="entry name" value="EP450I"/>
</dbReference>
<evidence type="ECO:0000256" key="10">
    <source>
        <dbReference type="ARBA" id="ARBA00023004"/>
    </source>
</evidence>
<dbReference type="InterPro" id="IPR001128">
    <property type="entry name" value="Cyt_P450"/>
</dbReference>
<dbReference type="PROSITE" id="PS00086">
    <property type="entry name" value="CYTOCHROME_P450"/>
    <property type="match status" value="1"/>
</dbReference>
<feature type="non-terminal residue" evidence="15">
    <location>
        <position position="152"/>
    </location>
</feature>
<dbReference type="FunFam" id="1.10.630.10:FF:000238">
    <property type="entry name" value="Cytochrome P450 2A6"/>
    <property type="match status" value="1"/>
</dbReference>
<evidence type="ECO:0000256" key="11">
    <source>
        <dbReference type="ARBA" id="ARBA00023033"/>
    </source>
</evidence>
<keyword evidence="6 13" id="KW-0479">Metal-binding</keyword>
<keyword evidence="12" id="KW-0472">Membrane</keyword>
<evidence type="ECO:0000256" key="8">
    <source>
        <dbReference type="ARBA" id="ARBA00022848"/>
    </source>
</evidence>
<keyword evidence="16" id="KW-1185">Reference proteome</keyword>
<gene>
    <name evidence="15" type="primary">Cyp2g1</name>
    <name evidence="15" type="ORF">MALELE_R11541</name>
</gene>
<dbReference type="GO" id="GO:0005506">
    <property type="term" value="F:iron ion binding"/>
    <property type="evidence" value="ECO:0007669"/>
    <property type="project" value="InterPro"/>
</dbReference>
<organism evidence="15 16">
    <name type="scientific">Malurus elegans</name>
    <name type="common">Red-winged fairywren</name>
    <dbReference type="NCBI Taxonomy" id="720584"/>
    <lineage>
        <taxon>Eukaryota</taxon>
        <taxon>Metazoa</taxon>
        <taxon>Chordata</taxon>
        <taxon>Craniata</taxon>
        <taxon>Vertebrata</taxon>
        <taxon>Euteleostomi</taxon>
        <taxon>Archelosauria</taxon>
        <taxon>Archosauria</taxon>
        <taxon>Dinosauria</taxon>
        <taxon>Saurischia</taxon>
        <taxon>Theropoda</taxon>
        <taxon>Coelurosauria</taxon>
        <taxon>Aves</taxon>
        <taxon>Neognathae</taxon>
        <taxon>Neoaves</taxon>
        <taxon>Telluraves</taxon>
        <taxon>Australaves</taxon>
        <taxon>Passeriformes</taxon>
        <taxon>Meliphagoidea</taxon>
        <taxon>Maluridae</taxon>
        <taxon>Malurus</taxon>
    </lineage>
</organism>
<dbReference type="PANTHER" id="PTHR24300:SF424">
    <property type="entry name" value="CYTOCHROME P450"/>
    <property type="match status" value="1"/>
</dbReference>
<dbReference type="PRINTS" id="PR00385">
    <property type="entry name" value="P450"/>
</dbReference>
<evidence type="ECO:0000256" key="12">
    <source>
        <dbReference type="ARBA" id="ARBA00023136"/>
    </source>
</evidence>
<evidence type="ECO:0000256" key="1">
    <source>
        <dbReference type="ARBA" id="ARBA00001971"/>
    </source>
</evidence>
<name>A0A7K6GP49_9PASS</name>
<dbReference type="InterPro" id="IPR002401">
    <property type="entry name" value="Cyt_P450_E_grp-I"/>
</dbReference>
<evidence type="ECO:0000256" key="13">
    <source>
        <dbReference type="PIRSR" id="PIRSR602401-1"/>
    </source>
</evidence>
<keyword evidence="7" id="KW-0256">Endoplasmic reticulum</keyword>
<dbReference type="Gene3D" id="1.10.630.10">
    <property type="entry name" value="Cytochrome P450"/>
    <property type="match status" value="1"/>
</dbReference>
<sequence length="152" mass="17306">IADRSQMPFTEATIHEIQRCSDLIPMNVPHRVTRDTEFRGFLIPRGTDVYPLLSSVLNDAKSFKNPQNFDPGNFLDEQGQFQRNEAFLPFSAGKRLCLGEGLARMELFLFFTTILQNLRLQPLGHPEGVPTTPLESGFANIAPRYELRMLPR</sequence>